<keyword evidence="1" id="KW-0732">Signal</keyword>
<evidence type="ECO:0000256" key="1">
    <source>
        <dbReference type="SAM" id="SignalP"/>
    </source>
</evidence>
<dbReference type="OrthoDB" id="9789777at2"/>
<dbReference type="PANTHER" id="PTHR43559">
    <property type="entry name" value="HYDROLASE YCAC-RELATED"/>
    <property type="match status" value="1"/>
</dbReference>
<organism evidence="3 4">
    <name type="scientific">Mucilaginibacter polytrichastri</name>
    <dbReference type="NCBI Taxonomy" id="1302689"/>
    <lineage>
        <taxon>Bacteria</taxon>
        <taxon>Pseudomonadati</taxon>
        <taxon>Bacteroidota</taxon>
        <taxon>Sphingobacteriia</taxon>
        <taxon>Sphingobacteriales</taxon>
        <taxon>Sphingobacteriaceae</taxon>
        <taxon>Mucilaginibacter</taxon>
    </lineage>
</organism>
<dbReference type="SUPFAM" id="SSF52499">
    <property type="entry name" value="Isochorismatase-like hydrolases"/>
    <property type="match status" value="1"/>
</dbReference>
<evidence type="ECO:0000313" key="4">
    <source>
        <dbReference type="Proteomes" id="UP000186720"/>
    </source>
</evidence>
<dbReference type="Gene3D" id="3.40.50.850">
    <property type="entry name" value="Isochorismatase-like"/>
    <property type="match status" value="1"/>
</dbReference>
<dbReference type="RefSeq" id="WP_091691002.1">
    <property type="nucleotide sequence ID" value="NZ_FPAM01000021.1"/>
</dbReference>
<dbReference type="InterPro" id="IPR053152">
    <property type="entry name" value="Hydrolase_YcaC-like"/>
</dbReference>
<feature type="chain" id="PRO_5010323089" description="Isochorismatase-like domain-containing protein" evidence="1">
    <location>
        <begin position="29"/>
        <end position="241"/>
    </location>
</feature>
<dbReference type="AlphaFoldDB" id="A0A1Q5ZRW5"/>
<dbReference type="Pfam" id="PF00857">
    <property type="entry name" value="Isochorismatase"/>
    <property type="match status" value="1"/>
</dbReference>
<dbReference type="CDD" id="cd01012">
    <property type="entry name" value="YcaC_related"/>
    <property type="match status" value="1"/>
</dbReference>
<feature type="signal peptide" evidence="1">
    <location>
        <begin position="1"/>
        <end position="28"/>
    </location>
</feature>
<evidence type="ECO:0000259" key="2">
    <source>
        <dbReference type="Pfam" id="PF00857"/>
    </source>
</evidence>
<keyword evidence="4" id="KW-1185">Reference proteome</keyword>
<dbReference type="STRING" id="1302689.RG47T_5199"/>
<dbReference type="EMBL" id="MPPL01000002">
    <property type="protein sequence ID" value="OKS84509.1"/>
    <property type="molecule type" value="Genomic_DNA"/>
</dbReference>
<evidence type="ECO:0000313" key="3">
    <source>
        <dbReference type="EMBL" id="OKS84509.1"/>
    </source>
</evidence>
<accession>A0A1Q5ZRW5</accession>
<dbReference type="InterPro" id="IPR000868">
    <property type="entry name" value="Isochorismatase-like_dom"/>
</dbReference>
<dbReference type="PANTHER" id="PTHR43559:SF2">
    <property type="entry name" value="HOMOLOG OF SLSA IN STM"/>
    <property type="match status" value="1"/>
</dbReference>
<protein>
    <recommendedName>
        <fullName evidence="2">Isochorismatase-like domain-containing protein</fullName>
    </recommendedName>
</protein>
<proteinExistence type="predicted"/>
<comment type="caution">
    <text evidence="3">The sequence shown here is derived from an EMBL/GenBank/DDBJ whole genome shotgun (WGS) entry which is preliminary data.</text>
</comment>
<dbReference type="InterPro" id="IPR036380">
    <property type="entry name" value="Isochorismatase-like_sf"/>
</dbReference>
<name>A0A1Q5ZRW5_9SPHI</name>
<sequence length="241" mass="26025">MKKLIKSSVLKALSIIFVLSVSFTVANAQQKKTTLINPDDAVFLFVDHQSGLVQTVHSMPVGELRNNLTALAKASELLHIPAIYTASVPTGPNGPTLPEIKDNAPNAKYVIRQGEINAWDSKEFVNAVKATGKKTIIISGMWTSVCVVYPALSALGEGYTVYAVADASGDITPEAHNLAMLRLTQAGAIPVTCGAVLPELMKDWRRKEAGDFAKILAQMVPNFQAVIEQYYKAQEVAKSVK</sequence>
<gene>
    <name evidence="3" type="ORF">RG47T_5199</name>
</gene>
<dbReference type="Proteomes" id="UP000186720">
    <property type="component" value="Unassembled WGS sequence"/>
</dbReference>
<reference evidence="3 4" key="1">
    <citation type="submission" date="2016-11" db="EMBL/GenBank/DDBJ databases">
        <title>Whole Genome Sequencing of Mucilaginibacter polytrichastri RG4-7(T) isolated from the moss sample.</title>
        <authorList>
            <person name="Li Y."/>
        </authorList>
    </citation>
    <scope>NUCLEOTIDE SEQUENCE [LARGE SCALE GENOMIC DNA]</scope>
    <source>
        <strain evidence="3 4">RG4-7</strain>
    </source>
</reference>
<feature type="domain" description="Isochorismatase-like" evidence="2">
    <location>
        <begin position="42"/>
        <end position="192"/>
    </location>
</feature>